<dbReference type="PANTHER" id="PTHR44329">
    <property type="entry name" value="SERINE/THREONINE-PROTEIN KINASE TNNI3K-RELATED"/>
    <property type="match status" value="1"/>
</dbReference>
<comment type="caution">
    <text evidence="7">The sequence shown here is derived from an EMBL/GenBank/DDBJ whole genome shotgun (WGS) entry which is preliminary data.</text>
</comment>
<dbReference type="InterPro" id="IPR000719">
    <property type="entry name" value="Prot_kinase_dom"/>
</dbReference>
<keyword evidence="8" id="KW-1185">Reference proteome</keyword>
<accession>A0AAD9GQU2</accession>
<dbReference type="PROSITE" id="PS50011">
    <property type="entry name" value="PROTEIN_KINASE_DOM"/>
    <property type="match status" value="3"/>
</dbReference>
<keyword evidence="7" id="KW-0808">Transferase</keyword>
<evidence type="ECO:0000256" key="3">
    <source>
        <dbReference type="ARBA" id="ARBA00022840"/>
    </source>
</evidence>
<dbReference type="InterPro" id="IPR008271">
    <property type="entry name" value="Ser/Thr_kinase_AS"/>
</dbReference>
<evidence type="ECO:0000256" key="1">
    <source>
        <dbReference type="ARBA" id="ARBA00022527"/>
    </source>
</evidence>
<dbReference type="InterPro" id="IPR001245">
    <property type="entry name" value="Ser-Thr/Tyr_kinase_cat_dom"/>
</dbReference>
<evidence type="ECO:0000313" key="7">
    <source>
        <dbReference type="EMBL" id="KAK1942543.1"/>
    </source>
</evidence>
<dbReference type="InterPro" id="IPR051681">
    <property type="entry name" value="Ser/Thr_Kinases-Pseudokinases"/>
</dbReference>
<evidence type="ECO:0000256" key="2">
    <source>
        <dbReference type="ARBA" id="ARBA00022741"/>
    </source>
</evidence>
<feature type="domain" description="Protein kinase" evidence="6">
    <location>
        <begin position="664"/>
        <end position="971"/>
    </location>
</feature>
<evidence type="ECO:0000259" key="6">
    <source>
        <dbReference type="PROSITE" id="PS50011"/>
    </source>
</evidence>
<dbReference type="SUPFAM" id="SSF56112">
    <property type="entry name" value="Protein kinase-like (PK-like)"/>
    <property type="match status" value="3"/>
</dbReference>
<dbReference type="EMBL" id="JASMQC010000009">
    <property type="protein sequence ID" value="KAK1942543.1"/>
    <property type="molecule type" value="Genomic_DNA"/>
</dbReference>
<keyword evidence="2 4" id="KW-0547">Nucleotide-binding</keyword>
<keyword evidence="7" id="KW-0418">Kinase</keyword>
<dbReference type="Gene3D" id="1.10.510.10">
    <property type="entry name" value="Transferase(Phosphotransferase) domain 1"/>
    <property type="match status" value="5"/>
</dbReference>
<evidence type="ECO:0000256" key="5">
    <source>
        <dbReference type="SAM" id="MobiDB-lite"/>
    </source>
</evidence>
<evidence type="ECO:0000313" key="8">
    <source>
        <dbReference type="Proteomes" id="UP001259832"/>
    </source>
</evidence>
<feature type="region of interest" description="Disordered" evidence="5">
    <location>
        <begin position="1360"/>
        <end position="1382"/>
    </location>
</feature>
<dbReference type="GO" id="GO:0004674">
    <property type="term" value="F:protein serine/threonine kinase activity"/>
    <property type="evidence" value="ECO:0007669"/>
    <property type="project" value="UniProtKB-KW"/>
</dbReference>
<dbReference type="PROSITE" id="PS00108">
    <property type="entry name" value="PROTEIN_KINASE_ST"/>
    <property type="match status" value="1"/>
</dbReference>
<organism evidence="7 8">
    <name type="scientific">Phytophthora citrophthora</name>
    <dbReference type="NCBI Taxonomy" id="4793"/>
    <lineage>
        <taxon>Eukaryota</taxon>
        <taxon>Sar</taxon>
        <taxon>Stramenopiles</taxon>
        <taxon>Oomycota</taxon>
        <taxon>Peronosporomycetes</taxon>
        <taxon>Peronosporales</taxon>
        <taxon>Peronosporaceae</taxon>
        <taxon>Phytophthora</taxon>
    </lineage>
</organism>
<dbReference type="Pfam" id="PF07714">
    <property type="entry name" value="PK_Tyr_Ser-Thr"/>
    <property type="match status" value="2"/>
</dbReference>
<protein>
    <submittedName>
        <fullName evidence="7">Tyrosine-protein kinase Btk29A</fullName>
    </submittedName>
</protein>
<feature type="domain" description="Protein kinase" evidence="6">
    <location>
        <begin position="175"/>
        <end position="468"/>
    </location>
</feature>
<feature type="binding site" evidence="4">
    <location>
        <position position="1278"/>
    </location>
    <ligand>
        <name>ATP</name>
        <dbReference type="ChEBI" id="CHEBI:30616"/>
    </ligand>
</feature>
<feature type="domain" description="Protein kinase" evidence="6">
    <location>
        <begin position="1250"/>
        <end position="1558"/>
    </location>
</feature>
<reference evidence="7" key="1">
    <citation type="submission" date="2023-08" db="EMBL/GenBank/DDBJ databases">
        <title>Reference Genome Resource for the Citrus Pathogen Phytophthora citrophthora.</title>
        <authorList>
            <person name="Moller H."/>
            <person name="Coetzee B."/>
            <person name="Rose L.J."/>
            <person name="Van Niekerk J.M."/>
        </authorList>
    </citation>
    <scope>NUCLEOTIDE SEQUENCE</scope>
    <source>
        <strain evidence="7">STE-U-9442</strain>
    </source>
</reference>
<dbReference type="InterPro" id="IPR017441">
    <property type="entry name" value="Protein_kinase_ATP_BS"/>
</dbReference>
<dbReference type="Proteomes" id="UP001259832">
    <property type="component" value="Unassembled WGS sequence"/>
</dbReference>
<keyword evidence="1" id="KW-0723">Serine/threonine-protein kinase</keyword>
<dbReference type="InterPro" id="IPR011009">
    <property type="entry name" value="Kinase-like_dom_sf"/>
</dbReference>
<dbReference type="GO" id="GO:0005524">
    <property type="term" value="F:ATP binding"/>
    <property type="evidence" value="ECO:0007669"/>
    <property type="project" value="UniProtKB-UniRule"/>
</dbReference>
<gene>
    <name evidence="7" type="ORF">P3T76_006042</name>
</gene>
<dbReference type="PROSITE" id="PS00107">
    <property type="entry name" value="PROTEIN_KINASE_ATP"/>
    <property type="match status" value="1"/>
</dbReference>
<dbReference type="SMART" id="SM00220">
    <property type="entry name" value="S_TKc"/>
    <property type="match status" value="1"/>
</dbReference>
<sequence length="1585" mass="180188">MWYMAASSGSPMRVLSPPSTSSDLHALSSLFSSCSSGTNVVFRSLIPRLQALDTYLKTHKEDLADEESEMPQFLEVTSRRRHQETVFTALIQQLKGLTEFAGLQDINRSGNEVINVLQQLLEAPRTSREVHWMHLQIDAIIPEDKDQDWQKHWQEGYKEQIQVFQRFLEQSEKLHQELELLGPNERVELLTSLLYERKKLEKNEENEVVDLMPVEEQELLDQAIEEVSKTVDEDQVVVADWFIPRYEVKIQDNGECEWNGLKVTLENVGDLAAECVQFAEKWFCVLNPHIVTLHGACHVGSTPFLVYESTRDHISLLGYVKNVRDTRKMWKRLLDVARGLQYLHSVGIVHGGISPDCMVVGLDGKAKLKPRACIPDNHNVVNSVEPTMESDVYAFGTIILEVTSSLVIEDSPDVLLSIKEDEEPPNRAHNTVQNLIAEMTSSDPNDRPDMNSVVWVLLNLAERERPWNDLQFPELLLHAPDVWTAFRAASQCRERGVVMCARVLGRLERVLSRLWDEGISFADGENAEYNWQTRTEFLLRSMRYLTRYYLPANGQRELLKIAHTRRFTDEIRQIHHQLDALLAEFDNETLIPELNLSGESSSRSGEDWELQWEYDCKDLVVSYHGFLDSLDVLKPDVTVEAMTLMKHELDNFRYAFSDAQLDLVVRTFDICTHQVGTVMASIPEWFVSPYEVRDESWWEGVRVTIHRVQPLNFEQNEARSCEIVLRRADIWSQLVHPHVVELFGACHAGSTPFFVYERARGGSLKEYISRYQHLTVSNGLTAKAPPHLWRLLYETGLGLQYLHERDVVHEELCSDNIVIVVEKRSSVGRRKRRGRKTKRVVNEEKMMDVAKLNGLQLVSLHGPRLLRTSKSTTGELQTRWLAPERRKNDKLPGPPSLTSDIYSFGVIILEMLMCIRAESFDPVPAEDESLPVNVLPSQVDEDAWELVTKMCAWQPELRPPITYVVQQLGELAKEEDAGSQSKETEEMVKHFDDEELTVAPVTIADCVVPGEGQALSISQALNVLKSHVQTSTGTNSEASTDNDLNSRIVLRMEDIYKRLCVAEARIGQEHVGSSDVPEIVASFTDVLTQFFVHVDVNGTGKRITQIAATRQRTDDKFSFHKELDELLGKLQLLEPSPEKREIHDWKRQWLSNRARQTQSNAWTLMTPQAVDLLLDELKETHDREELLAFLRFEMTRHRTSYTAAQVEAIDSTCIDISRRLSDAPTSPVGHLQYHLWRPPRWFIPPYEVEFDSHESLGQGAFASVHMGTWLGTPIVIKKLKPMTSTSDVELQSSAVFYRELSIWYRLNHPYVVKLYGGCHVGGQPFFVCESARNGRLDVYLHRYDAVGGVSVGTTSFISKSTSTTSGNTSGFSRSSSNGSSTGFSVENAVSYKRCEAWQKLRQSALGLQYLHQHSVVHGDLKCDNILVAADGTAKLTDFGLSTIRRYIDKEQERNTNSSVVGAQRWKAPECLAGAAPSFESDVYSFGMCILQAISGEFPWGPRMPDAAVRFHVRRGVLPPRPKGFEDDAHWDLIRQMCCFDPQQRLKLPVVVQRLARFVDLETRRQRGGIGMHMRELLFGGSATSG</sequence>
<evidence type="ECO:0000256" key="4">
    <source>
        <dbReference type="PROSITE-ProRule" id="PRU10141"/>
    </source>
</evidence>
<keyword evidence="3 4" id="KW-0067">ATP-binding</keyword>
<name>A0AAD9GQU2_9STRA</name>
<dbReference type="PANTHER" id="PTHR44329:SF214">
    <property type="entry name" value="PROTEIN KINASE DOMAIN-CONTAINING PROTEIN"/>
    <property type="match status" value="1"/>
</dbReference>
<proteinExistence type="predicted"/>